<dbReference type="SUPFAM" id="SSF53613">
    <property type="entry name" value="Ribokinase-like"/>
    <property type="match status" value="1"/>
</dbReference>
<dbReference type="Proteomes" id="UP000005801">
    <property type="component" value="Unassembled WGS sequence"/>
</dbReference>
<keyword evidence="4" id="KW-1185">Reference proteome</keyword>
<dbReference type="InterPro" id="IPR013749">
    <property type="entry name" value="PM/HMP-P_kinase-1"/>
</dbReference>
<evidence type="ECO:0000313" key="3">
    <source>
        <dbReference type="EMBL" id="EDM81170.1"/>
    </source>
</evidence>
<gene>
    <name evidence="3" type="ORF">PPSIR1_30180</name>
</gene>
<dbReference type="InterPro" id="IPR029056">
    <property type="entry name" value="Ribokinase-like"/>
</dbReference>
<dbReference type="OrthoDB" id="9810880at2"/>
<accession>A6FZ15</accession>
<feature type="region of interest" description="Disordered" evidence="1">
    <location>
        <begin position="238"/>
        <end position="262"/>
    </location>
</feature>
<reference evidence="3 4" key="1">
    <citation type="submission" date="2007-06" db="EMBL/GenBank/DDBJ databases">
        <authorList>
            <person name="Shimkets L."/>
            <person name="Ferriera S."/>
            <person name="Johnson J."/>
            <person name="Kravitz S."/>
            <person name="Beeson K."/>
            <person name="Sutton G."/>
            <person name="Rogers Y.-H."/>
            <person name="Friedman R."/>
            <person name="Frazier M."/>
            <person name="Venter J.C."/>
        </authorList>
    </citation>
    <scope>NUCLEOTIDE SEQUENCE [LARGE SCALE GENOMIC DNA]</scope>
    <source>
        <strain evidence="3 4">SIR-1</strain>
    </source>
</reference>
<dbReference type="UniPathway" id="UPA00060">
    <property type="reaction ID" value="UER00138"/>
</dbReference>
<dbReference type="STRING" id="391625.PPSIR1_30180"/>
<dbReference type="PANTHER" id="PTHR20858:SF17">
    <property type="entry name" value="HYDROXYMETHYLPYRIMIDINE_PHOSPHOMETHYLPYRIMIDINE KINASE THI20-RELATED"/>
    <property type="match status" value="1"/>
</dbReference>
<dbReference type="GO" id="GO:0009229">
    <property type="term" value="P:thiamine diphosphate biosynthetic process"/>
    <property type="evidence" value="ECO:0007669"/>
    <property type="project" value="UniProtKB-UniPathway"/>
</dbReference>
<organism evidence="3 4">
    <name type="scientific">Plesiocystis pacifica SIR-1</name>
    <dbReference type="NCBI Taxonomy" id="391625"/>
    <lineage>
        <taxon>Bacteria</taxon>
        <taxon>Pseudomonadati</taxon>
        <taxon>Myxococcota</taxon>
        <taxon>Polyangia</taxon>
        <taxon>Nannocystales</taxon>
        <taxon>Nannocystaceae</taxon>
        <taxon>Plesiocystis</taxon>
    </lineage>
</organism>
<protein>
    <submittedName>
        <fullName evidence="3">Phosphomethylpyrimidine kinase</fullName>
    </submittedName>
</protein>
<proteinExistence type="predicted"/>
<evidence type="ECO:0000259" key="2">
    <source>
        <dbReference type="Pfam" id="PF08543"/>
    </source>
</evidence>
<evidence type="ECO:0000256" key="1">
    <source>
        <dbReference type="SAM" id="MobiDB-lite"/>
    </source>
</evidence>
<dbReference type="PANTHER" id="PTHR20858">
    <property type="entry name" value="PHOSPHOMETHYLPYRIMIDINE KINASE"/>
    <property type="match status" value="1"/>
</dbReference>
<evidence type="ECO:0000313" key="4">
    <source>
        <dbReference type="Proteomes" id="UP000005801"/>
    </source>
</evidence>
<dbReference type="RefSeq" id="WP_006969714.1">
    <property type="nucleotide sequence ID" value="NZ_ABCS01000005.1"/>
</dbReference>
<feature type="domain" description="Pyridoxamine kinase/Phosphomethylpyrimidine kinase" evidence="2">
    <location>
        <begin position="7"/>
        <end position="236"/>
    </location>
</feature>
<dbReference type="AlphaFoldDB" id="A6FZ15"/>
<dbReference type="eggNOG" id="COG0351">
    <property type="taxonomic scope" value="Bacteria"/>
</dbReference>
<dbReference type="GO" id="GO:0008972">
    <property type="term" value="F:phosphomethylpyrimidine kinase activity"/>
    <property type="evidence" value="ECO:0007669"/>
    <property type="project" value="TreeGrafter"/>
</dbReference>
<dbReference type="GO" id="GO:0008902">
    <property type="term" value="F:hydroxymethylpyrimidine kinase activity"/>
    <property type="evidence" value="ECO:0007669"/>
    <property type="project" value="TreeGrafter"/>
</dbReference>
<keyword evidence="3" id="KW-0808">Transferase</keyword>
<comment type="caution">
    <text evidence="3">The sequence shown here is derived from an EMBL/GenBank/DDBJ whole genome shotgun (WGS) entry which is preliminary data.</text>
</comment>
<dbReference type="GO" id="GO:0009228">
    <property type="term" value="P:thiamine biosynthetic process"/>
    <property type="evidence" value="ECO:0007669"/>
    <property type="project" value="TreeGrafter"/>
</dbReference>
<keyword evidence="3" id="KW-0418">Kinase</keyword>
<dbReference type="GO" id="GO:0005829">
    <property type="term" value="C:cytosol"/>
    <property type="evidence" value="ECO:0007669"/>
    <property type="project" value="TreeGrafter"/>
</dbReference>
<name>A6FZ15_9BACT</name>
<dbReference type="Pfam" id="PF08543">
    <property type="entry name" value="Phos_pyr_kin"/>
    <property type="match status" value="1"/>
</dbReference>
<dbReference type="Gene3D" id="3.40.1190.20">
    <property type="match status" value="1"/>
</dbReference>
<sequence length="262" mass="26742">MVIGGLDPTGGAGLLRDSWTAQRVAPTRPVVAVATALTDQGRGRPARAWVPPLATVRAELDRVGALAEGGAIAAVKIGMVPEAAAGAVLDLLTRLRALGSPTRPRVVLDPVARASDGGSLGASPTSALALILASDLCTPNRDERGLFAGHEASVRAAGVAWLDKAVEGAGAGRVCDRLVLPDGRARSYLRPRVEGPDPRGTGCALATALACGLAEGWSLERATKAAIAWLDEARRHLHRGPDGRPHLAGPPGSRSRSGASAS</sequence>
<dbReference type="EMBL" id="ABCS01000005">
    <property type="protein sequence ID" value="EDM81170.1"/>
    <property type="molecule type" value="Genomic_DNA"/>
</dbReference>
<feature type="compositionally biased region" description="Low complexity" evidence="1">
    <location>
        <begin position="249"/>
        <end position="262"/>
    </location>
</feature>